<proteinExistence type="predicted"/>
<keyword evidence="2" id="KW-1185">Reference proteome</keyword>
<gene>
    <name evidence="1" type="ORF">SAMN06296241_0618</name>
</gene>
<dbReference type="AlphaFoldDB" id="A0A285X1D4"/>
<evidence type="ECO:0000313" key="2">
    <source>
        <dbReference type="Proteomes" id="UP000219193"/>
    </source>
</evidence>
<organism evidence="1 2">
    <name type="scientific">Salinimicrobium sediminis</name>
    <dbReference type="NCBI Taxonomy" id="1343891"/>
    <lineage>
        <taxon>Bacteria</taxon>
        <taxon>Pseudomonadati</taxon>
        <taxon>Bacteroidota</taxon>
        <taxon>Flavobacteriia</taxon>
        <taxon>Flavobacteriales</taxon>
        <taxon>Flavobacteriaceae</taxon>
        <taxon>Salinimicrobium</taxon>
    </lineage>
</organism>
<protein>
    <submittedName>
        <fullName evidence="1">Uncharacterized protein</fullName>
    </submittedName>
</protein>
<accession>A0A285X1D4</accession>
<evidence type="ECO:0000313" key="1">
    <source>
        <dbReference type="EMBL" id="SOC79098.1"/>
    </source>
</evidence>
<reference evidence="2" key="1">
    <citation type="submission" date="2017-09" db="EMBL/GenBank/DDBJ databases">
        <authorList>
            <person name="Varghese N."/>
            <person name="Submissions S."/>
        </authorList>
    </citation>
    <scope>NUCLEOTIDE SEQUENCE [LARGE SCALE GENOMIC DNA]</scope>
    <source>
        <strain evidence="2">CGMCC 1.12641</strain>
    </source>
</reference>
<dbReference type="EMBL" id="OCMF01000001">
    <property type="protein sequence ID" value="SOC79098.1"/>
    <property type="molecule type" value="Genomic_DNA"/>
</dbReference>
<sequence>MRNRTALKKYVSAVFVISEDLRIKYPVSGSKNNQLAN</sequence>
<name>A0A285X1D4_9FLAO</name>
<dbReference type="Proteomes" id="UP000219193">
    <property type="component" value="Unassembled WGS sequence"/>
</dbReference>